<dbReference type="RefSeq" id="WP_093193086.1">
    <property type="nucleotide sequence ID" value="NZ_FNEV01000003.1"/>
</dbReference>
<sequence length="604" mass="69400">MIAVFGDVRSFEFSGENVEYFRLEDLETEMIDTYSQVVINGWKDEKASVLSYDVMGKLWTYVEAGGRLYGEMINCEDFPSSRLFGFKQDFPVTYRRLEKLKVSEEGEAQLGEWNGPFLTGFSFDADVWMEIGVFKETLATEEEGELPALIHHPLGKGATLFSAIPLLGNEQLWTLRPSVFFERIAECGLFPAGRFKKEIDVRKRAVNETISDGLGWFFQSGIMPESDGSKGVYENVHAFRGNVSEDIRPDCNAHTALLFHLAGKYTGNAEYESISENIFSYLFEERYQDTEEDSVTRGFWKWFRFPTEKPDQIFTDDNSWMAIVLLYLYRETGKEAYRERGLLTLEAMYRTQNRLGLRMEAIRRHELEEKGEEYFRESDSCSMNPHFESIAHAAFFQGYVVNGEEKYRDIALKGIDTMLEKDLTFMYSKTAGYSRFLLALSYAYKLTGKDVYKEEMDRIAAYLLSHQQKYGGIEEADNPDPDRYGAEDTGVFRYNGEGISDQLYTNNFLLMNSWEAFLATGDERYEELAEDLADYVRTIQIVSPHNTFHGAWMRAFCHTYGEYFGNNGDTGWGAYCSESGWTNALLLSGLMMREMNHSLLEVGG</sequence>
<keyword evidence="2" id="KW-1185">Reference proteome</keyword>
<gene>
    <name evidence="1" type="ORF">SAMN04490247_1331</name>
</gene>
<reference evidence="2" key="1">
    <citation type="submission" date="2016-10" db="EMBL/GenBank/DDBJ databases">
        <authorList>
            <person name="Varghese N."/>
            <person name="Submissions S."/>
        </authorList>
    </citation>
    <scope>NUCLEOTIDE SEQUENCE [LARGE SCALE GENOMIC DNA]</scope>
    <source>
        <strain evidence="2">DSM 4771</strain>
    </source>
</reference>
<accession>A0A1G8S9J7</accession>
<name>A0A1G8S9J7_9BACI</name>
<organism evidence="1 2">
    <name type="scientific">Salimicrobium halophilum</name>
    <dbReference type="NCBI Taxonomy" id="86666"/>
    <lineage>
        <taxon>Bacteria</taxon>
        <taxon>Bacillati</taxon>
        <taxon>Bacillota</taxon>
        <taxon>Bacilli</taxon>
        <taxon>Bacillales</taxon>
        <taxon>Bacillaceae</taxon>
        <taxon>Salimicrobium</taxon>
    </lineage>
</organism>
<dbReference type="STRING" id="86666.SAMN04490247_1331"/>
<dbReference type="InterPro" id="IPR008928">
    <property type="entry name" value="6-hairpin_glycosidase_sf"/>
</dbReference>
<dbReference type="SUPFAM" id="SSF48208">
    <property type="entry name" value="Six-hairpin glycosidases"/>
    <property type="match status" value="2"/>
</dbReference>
<dbReference type="EMBL" id="FNEV01000003">
    <property type="protein sequence ID" value="SDJ25908.1"/>
    <property type="molecule type" value="Genomic_DNA"/>
</dbReference>
<proteinExistence type="predicted"/>
<dbReference type="AlphaFoldDB" id="A0A1G8S9J7"/>
<evidence type="ECO:0000313" key="1">
    <source>
        <dbReference type="EMBL" id="SDJ25908.1"/>
    </source>
</evidence>
<dbReference type="OrthoDB" id="2765619at2"/>
<dbReference type="Gene3D" id="1.50.10.20">
    <property type="match status" value="1"/>
</dbReference>
<evidence type="ECO:0000313" key="2">
    <source>
        <dbReference type="Proteomes" id="UP000199225"/>
    </source>
</evidence>
<dbReference type="Proteomes" id="UP000199225">
    <property type="component" value="Unassembled WGS sequence"/>
</dbReference>
<dbReference type="GO" id="GO:0005975">
    <property type="term" value="P:carbohydrate metabolic process"/>
    <property type="evidence" value="ECO:0007669"/>
    <property type="project" value="InterPro"/>
</dbReference>
<protein>
    <submittedName>
        <fullName evidence="1">Uncharacterized protein</fullName>
    </submittedName>
</protein>